<feature type="transmembrane region" description="Helical" evidence="6">
    <location>
        <begin position="198"/>
        <end position="216"/>
    </location>
</feature>
<name>A0ABQ0ATI1_9FIRM</name>
<evidence type="ECO:0000256" key="5">
    <source>
        <dbReference type="ARBA" id="ARBA00023136"/>
    </source>
</evidence>
<feature type="transmembrane region" description="Helical" evidence="6">
    <location>
        <begin position="322"/>
        <end position="343"/>
    </location>
</feature>
<gene>
    <name evidence="7" type="ORF">F130042H8_03730</name>
</gene>
<reference evidence="7 8" key="1">
    <citation type="submission" date="2024-04" db="EMBL/GenBank/DDBJ databases">
        <title>Defined microbial consortia suppress multidrug-resistant proinflammatory Enterobacteriaceae via ecological control.</title>
        <authorList>
            <person name="Furuichi M."/>
            <person name="Kawaguchi T."/>
            <person name="Pust M."/>
            <person name="Yasuma K."/>
            <person name="Plichta D."/>
            <person name="Hasegawa N."/>
            <person name="Ohya T."/>
            <person name="Bhattarai S."/>
            <person name="Sasajima S."/>
            <person name="Aoto Y."/>
            <person name="Tuganbaev T."/>
            <person name="Yaginuma M."/>
            <person name="Ueda M."/>
            <person name="Okahashi N."/>
            <person name="Amafuji K."/>
            <person name="Kiridooshi Y."/>
            <person name="Sugita K."/>
            <person name="Strazar M."/>
            <person name="Skelly A."/>
            <person name="Suda W."/>
            <person name="Hattori M."/>
            <person name="Nakamoto N."/>
            <person name="Caballero S."/>
            <person name="Norman J."/>
            <person name="Olle B."/>
            <person name="Tanoue T."/>
            <person name="Arita M."/>
            <person name="Bucci V."/>
            <person name="Atarashi K."/>
            <person name="Xavier R."/>
            <person name="Honda K."/>
        </authorList>
    </citation>
    <scope>NUCLEOTIDE SEQUENCE [LARGE SCALE GENOMIC DNA]</scope>
    <source>
        <strain evidence="8">f13</strain>
    </source>
</reference>
<dbReference type="PANTHER" id="PTHR47089">
    <property type="entry name" value="ABC TRANSPORTER, PERMEASE PROTEIN"/>
    <property type="match status" value="1"/>
</dbReference>
<organism evidence="7 8">
    <name type="scientific">Enterocloster alcoholdehydrogenati</name>
    <dbReference type="NCBI Taxonomy" id="2547410"/>
    <lineage>
        <taxon>Bacteria</taxon>
        <taxon>Bacillati</taxon>
        <taxon>Bacillota</taxon>
        <taxon>Clostridia</taxon>
        <taxon>Lachnospirales</taxon>
        <taxon>Lachnospiraceae</taxon>
        <taxon>Enterocloster</taxon>
    </lineage>
</organism>
<comment type="subcellular location">
    <subcellularLocation>
        <location evidence="1">Cell membrane</location>
        <topology evidence="1">Multi-pass membrane protein</topology>
    </subcellularLocation>
</comment>
<evidence type="ECO:0000256" key="4">
    <source>
        <dbReference type="ARBA" id="ARBA00022989"/>
    </source>
</evidence>
<comment type="caution">
    <text evidence="7">The sequence shown here is derived from an EMBL/GenBank/DDBJ whole genome shotgun (WGS) entry which is preliminary data.</text>
</comment>
<keyword evidence="4 6" id="KW-1133">Transmembrane helix</keyword>
<feature type="transmembrane region" description="Helical" evidence="6">
    <location>
        <begin position="59"/>
        <end position="83"/>
    </location>
</feature>
<feature type="transmembrane region" description="Helical" evidence="6">
    <location>
        <begin position="90"/>
        <end position="109"/>
    </location>
</feature>
<keyword evidence="2" id="KW-1003">Cell membrane</keyword>
<proteinExistence type="predicted"/>
<evidence type="ECO:0000256" key="1">
    <source>
        <dbReference type="ARBA" id="ARBA00004651"/>
    </source>
</evidence>
<sequence>MIKNSKKSKVDRFNACFAVVRFALAILIAFAISFVIMSFSSSDSLTAIGNLFIGPLTTIRRFSTVLETAIPLTFAGLATCVMFKANQFNMAAEGGFFLGALGAAMVAIYMPGPPILVIITAMLTAGIIGSLVCAVPGFLKVKWNSSELVVSLMLNYVALYFGTFIFNQFAKDPNSAYKASLPFRDGVSLGKLIPKTRLHAGIFIVAVAVILVYIFMFKTKWGYKLRVVGSNLRFGQYVGIGTAGVIMMAQLLGGFIAGVGGATEMLGMYTRFQWSALPGYGFDGVVLNILAKENPAYVPIAAFAVAYLRIGADYMYKQSDVASEIVAIIEALVIVLVAADAFLSRYQHKMITRLSTDGQGGI</sequence>
<dbReference type="InterPro" id="IPR001851">
    <property type="entry name" value="ABC_transp_permease"/>
</dbReference>
<dbReference type="RefSeq" id="WP_176255163.1">
    <property type="nucleotide sequence ID" value="NZ_BAABXL010000001.1"/>
</dbReference>
<evidence type="ECO:0000313" key="8">
    <source>
        <dbReference type="Proteomes" id="UP001600894"/>
    </source>
</evidence>
<keyword evidence="8" id="KW-1185">Reference proteome</keyword>
<evidence type="ECO:0000313" key="7">
    <source>
        <dbReference type="EMBL" id="GAA6267313.1"/>
    </source>
</evidence>
<dbReference type="CDD" id="cd06580">
    <property type="entry name" value="TM_PBP1_transp_TpRbsC_like"/>
    <property type="match status" value="1"/>
</dbReference>
<dbReference type="Proteomes" id="UP001600894">
    <property type="component" value="Unassembled WGS sequence"/>
</dbReference>
<feature type="transmembrane region" description="Helical" evidence="6">
    <location>
        <begin position="12"/>
        <end position="39"/>
    </location>
</feature>
<feature type="transmembrane region" description="Helical" evidence="6">
    <location>
        <begin position="237"/>
        <end position="260"/>
    </location>
</feature>
<dbReference type="Pfam" id="PF02653">
    <property type="entry name" value="BPD_transp_2"/>
    <property type="match status" value="1"/>
</dbReference>
<feature type="transmembrane region" description="Helical" evidence="6">
    <location>
        <begin position="115"/>
        <end position="139"/>
    </location>
</feature>
<evidence type="ECO:0000256" key="3">
    <source>
        <dbReference type="ARBA" id="ARBA00022692"/>
    </source>
</evidence>
<evidence type="ECO:0000256" key="2">
    <source>
        <dbReference type="ARBA" id="ARBA00022475"/>
    </source>
</evidence>
<feature type="transmembrane region" description="Helical" evidence="6">
    <location>
        <begin position="148"/>
        <end position="170"/>
    </location>
</feature>
<accession>A0ABQ0ATI1</accession>
<protein>
    <submittedName>
        <fullName evidence="7">ABC transporter permease</fullName>
    </submittedName>
</protein>
<dbReference type="EMBL" id="BAABXL010000001">
    <property type="protein sequence ID" value="GAA6267313.1"/>
    <property type="molecule type" value="Genomic_DNA"/>
</dbReference>
<evidence type="ECO:0000256" key="6">
    <source>
        <dbReference type="SAM" id="Phobius"/>
    </source>
</evidence>
<keyword evidence="3 6" id="KW-0812">Transmembrane</keyword>
<dbReference type="PANTHER" id="PTHR47089:SF1">
    <property type="entry name" value="GUANOSINE ABC TRANSPORTER PERMEASE PROTEIN NUPP"/>
    <property type="match status" value="1"/>
</dbReference>
<keyword evidence="5 6" id="KW-0472">Membrane</keyword>